<evidence type="ECO:0000313" key="3">
    <source>
        <dbReference type="Proteomes" id="UP000481153"/>
    </source>
</evidence>
<gene>
    <name evidence="2" type="ORF">Ae201684_004725</name>
</gene>
<feature type="compositionally biased region" description="Polar residues" evidence="1">
    <location>
        <begin position="1"/>
        <end position="10"/>
    </location>
</feature>
<organism evidence="2 3">
    <name type="scientific">Aphanomyces euteiches</name>
    <dbReference type="NCBI Taxonomy" id="100861"/>
    <lineage>
        <taxon>Eukaryota</taxon>
        <taxon>Sar</taxon>
        <taxon>Stramenopiles</taxon>
        <taxon>Oomycota</taxon>
        <taxon>Saprolegniomycetes</taxon>
        <taxon>Saprolegniales</taxon>
        <taxon>Verrucalvaceae</taxon>
        <taxon>Aphanomyces</taxon>
    </lineage>
</organism>
<accession>A0A6G0XGZ2</accession>
<evidence type="ECO:0000313" key="2">
    <source>
        <dbReference type="EMBL" id="KAF0739543.1"/>
    </source>
</evidence>
<dbReference type="AlphaFoldDB" id="A0A6G0XGZ2"/>
<sequence length="103" mass="11393">MMPPDSSSNSTTTTTTTTTDESKDKNEATEATYHANSSDSNDEDDEIDEKLLSAKVWKLVRDMKRLKATTTARHDQLNATMEKMLATLTTLQAQVAPQPSTQE</sequence>
<reference evidence="2 3" key="1">
    <citation type="submission" date="2019-07" db="EMBL/GenBank/DDBJ databases">
        <title>Genomics analysis of Aphanomyces spp. identifies a new class of oomycete effector associated with host adaptation.</title>
        <authorList>
            <person name="Gaulin E."/>
        </authorList>
    </citation>
    <scope>NUCLEOTIDE SEQUENCE [LARGE SCALE GENOMIC DNA]</scope>
    <source>
        <strain evidence="2 3">ATCC 201684</strain>
    </source>
</reference>
<proteinExistence type="predicted"/>
<feature type="region of interest" description="Disordered" evidence="1">
    <location>
        <begin position="1"/>
        <end position="47"/>
    </location>
</feature>
<dbReference type="Proteomes" id="UP000481153">
    <property type="component" value="Unassembled WGS sequence"/>
</dbReference>
<comment type="caution">
    <text evidence="2">The sequence shown here is derived from an EMBL/GenBank/DDBJ whole genome shotgun (WGS) entry which is preliminary data.</text>
</comment>
<keyword evidence="3" id="KW-1185">Reference proteome</keyword>
<name>A0A6G0XGZ2_9STRA</name>
<protein>
    <submittedName>
        <fullName evidence="2">Uncharacterized protein</fullName>
    </submittedName>
</protein>
<dbReference type="EMBL" id="VJMJ01000063">
    <property type="protein sequence ID" value="KAF0739543.1"/>
    <property type="molecule type" value="Genomic_DNA"/>
</dbReference>
<evidence type="ECO:0000256" key="1">
    <source>
        <dbReference type="SAM" id="MobiDB-lite"/>
    </source>
</evidence>
<dbReference type="VEuPathDB" id="FungiDB:AeMF1_001963"/>